<evidence type="ECO:0000313" key="1">
    <source>
        <dbReference type="EMBL" id="KAK3941049.1"/>
    </source>
</evidence>
<keyword evidence="2" id="KW-1185">Reference proteome</keyword>
<dbReference type="AlphaFoldDB" id="A0AAN6N8D0"/>
<name>A0AAN6N8D0_9PEZI</name>
<comment type="caution">
    <text evidence="1">The sequence shown here is derived from an EMBL/GenBank/DDBJ whole genome shotgun (WGS) entry which is preliminary data.</text>
</comment>
<gene>
    <name evidence="1" type="ORF">QBC46DRAFT_432920</name>
</gene>
<protein>
    <submittedName>
        <fullName evidence="1">Uncharacterized protein</fullName>
    </submittedName>
</protein>
<proteinExistence type="predicted"/>
<evidence type="ECO:0000313" key="2">
    <source>
        <dbReference type="Proteomes" id="UP001303473"/>
    </source>
</evidence>
<sequence length="165" mass="18873">MAVNDVSTHYQLTSCDPIKPITEWYSTLKTQAGISDDKAMFNAREAYRLAVKPLTKALKDLIKWSETWEQALLMAQRKKVPEAITIRTWFHDFTDAVKLVMDNWVTAYKLAKQAKVEKLTLNYREVASDFREEVRQSTKARTPGSYRVARGAFGPSFIAKEGKAH</sequence>
<dbReference type="Proteomes" id="UP001303473">
    <property type="component" value="Unassembled WGS sequence"/>
</dbReference>
<dbReference type="EMBL" id="MU853788">
    <property type="protein sequence ID" value="KAK3941049.1"/>
    <property type="molecule type" value="Genomic_DNA"/>
</dbReference>
<organism evidence="1 2">
    <name type="scientific">Diplogelasinospora grovesii</name>
    <dbReference type="NCBI Taxonomy" id="303347"/>
    <lineage>
        <taxon>Eukaryota</taxon>
        <taxon>Fungi</taxon>
        <taxon>Dikarya</taxon>
        <taxon>Ascomycota</taxon>
        <taxon>Pezizomycotina</taxon>
        <taxon>Sordariomycetes</taxon>
        <taxon>Sordariomycetidae</taxon>
        <taxon>Sordariales</taxon>
        <taxon>Diplogelasinosporaceae</taxon>
        <taxon>Diplogelasinospora</taxon>
    </lineage>
</organism>
<reference evidence="2" key="1">
    <citation type="journal article" date="2023" name="Mol. Phylogenet. Evol.">
        <title>Genome-scale phylogeny and comparative genomics of the fungal order Sordariales.</title>
        <authorList>
            <person name="Hensen N."/>
            <person name="Bonometti L."/>
            <person name="Westerberg I."/>
            <person name="Brannstrom I.O."/>
            <person name="Guillou S."/>
            <person name="Cros-Aarteil S."/>
            <person name="Calhoun S."/>
            <person name="Haridas S."/>
            <person name="Kuo A."/>
            <person name="Mondo S."/>
            <person name="Pangilinan J."/>
            <person name="Riley R."/>
            <person name="LaButti K."/>
            <person name="Andreopoulos B."/>
            <person name="Lipzen A."/>
            <person name="Chen C."/>
            <person name="Yan M."/>
            <person name="Daum C."/>
            <person name="Ng V."/>
            <person name="Clum A."/>
            <person name="Steindorff A."/>
            <person name="Ohm R.A."/>
            <person name="Martin F."/>
            <person name="Silar P."/>
            <person name="Natvig D.O."/>
            <person name="Lalanne C."/>
            <person name="Gautier V."/>
            <person name="Ament-Velasquez S.L."/>
            <person name="Kruys A."/>
            <person name="Hutchinson M.I."/>
            <person name="Powell A.J."/>
            <person name="Barry K."/>
            <person name="Miller A.N."/>
            <person name="Grigoriev I.V."/>
            <person name="Debuchy R."/>
            <person name="Gladieux P."/>
            <person name="Hiltunen Thoren M."/>
            <person name="Johannesson H."/>
        </authorList>
    </citation>
    <scope>NUCLEOTIDE SEQUENCE [LARGE SCALE GENOMIC DNA]</scope>
    <source>
        <strain evidence="2">CBS 340.73</strain>
    </source>
</reference>
<accession>A0AAN6N8D0</accession>